<dbReference type="EMBL" id="NHMK01000026">
    <property type="protein sequence ID" value="OWL94220.1"/>
    <property type="molecule type" value="Genomic_DNA"/>
</dbReference>
<dbReference type="GO" id="GO:0006285">
    <property type="term" value="P:base-excision repair, AP site formation"/>
    <property type="evidence" value="ECO:0007669"/>
    <property type="project" value="TreeGrafter"/>
</dbReference>
<dbReference type="GO" id="GO:0008725">
    <property type="term" value="F:DNA-3-methyladenine glycosylase activity"/>
    <property type="evidence" value="ECO:0007669"/>
    <property type="project" value="TreeGrafter"/>
</dbReference>
<dbReference type="GO" id="GO:0006307">
    <property type="term" value="P:DNA alkylation repair"/>
    <property type="evidence" value="ECO:0007669"/>
    <property type="project" value="TreeGrafter"/>
</dbReference>
<dbReference type="RefSeq" id="WP_088249762.1">
    <property type="nucleotide sequence ID" value="NZ_BNAM01000004.1"/>
</dbReference>
<sequence length="465" mass="49620">MTVTFTREFMLERMFAGDAAFDGLFYTGVTSTGIYCLPSCRARKPLAGNVVFHPCAASARAAGLRACRRCQPDAFQSGVPVEEATFTAALARVDVPGVGSVQALARALNLSGSALHRLFREQFQCRPADWLTRRRVELAAARLLTSADTAAQVAFAVGFGSLSAFGAQFRRVMHLTPQALRAAARAGTLRLTLPATYPLELVRRDLGRDPLGVTGLVGEDGVSFAWTLPGGPQVVTVQFEGREVRVQPARPEALSGPDWLTLHALTERALGLRGLSRPVPLVPEFFDGLVWAVVGQQVTFRQACTLRRRLVDRCGLPAGDGLRAPSTAQAVAALTPAELGSLGLTGARAALLRRLAGRVSRGELDLAALARGTVGAARRTLLAVPGIGPWTAEYVLLRVLGFPDIVPGTDAALAAALRRAHSLPARPTPAEVQRLLEPFAPHRSHAVLRLWHARPPIPDPPGDTP</sequence>
<dbReference type="Gene3D" id="1.10.1670.40">
    <property type="match status" value="1"/>
</dbReference>
<keyword evidence="7" id="KW-0010">Activator</keyword>
<dbReference type="GO" id="GO:0008168">
    <property type="term" value="F:methyltransferase activity"/>
    <property type="evidence" value="ECO:0007669"/>
    <property type="project" value="UniProtKB-KW"/>
</dbReference>
<organism evidence="11 12">
    <name type="scientific">Deinococcus indicus</name>
    <dbReference type="NCBI Taxonomy" id="223556"/>
    <lineage>
        <taxon>Bacteria</taxon>
        <taxon>Thermotogati</taxon>
        <taxon>Deinococcota</taxon>
        <taxon>Deinococci</taxon>
        <taxon>Deinococcales</taxon>
        <taxon>Deinococcaceae</taxon>
        <taxon>Deinococcus</taxon>
    </lineage>
</organism>
<dbReference type="InterPro" id="IPR051912">
    <property type="entry name" value="Alkylbase_DNA_Glycosylase/TA"/>
</dbReference>
<dbReference type="Gene3D" id="1.10.340.30">
    <property type="entry name" value="Hypothetical protein, domain 2"/>
    <property type="match status" value="1"/>
</dbReference>
<name>A0A246BGB5_9DEIO</name>
<dbReference type="GO" id="GO:0008270">
    <property type="term" value="F:zinc ion binding"/>
    <property type="evidence" value="ECO:0007669"/>
    <property type="project" value="InterPro"/>
</dbReference>
<proteinExistence type="predicted"/>
<dbReference type="GO" id="GO:0032993">
    <property type="term" value="C:protein-DNA complex"/>
    <property type="evidence" value="ECO:0007669"/>
    <property type="project" value="TreeGrafter"/>
</dbReference>
<dbReference type="InterPro" id="IPR004026">
    <property type="entry name" value="Ada_DNA_repair_Zn-bd"/>
</dbReference>
<evidence type="ECO:0000256" key="6">
    <source>
        <dbReference type="ARBA" id="ARBA00023015"/>
    </source>
</evidence>
<dbReference type="Gene3D" id="3.40.10.10">
    <property type="entry name" value="DNA Methylphosphotriester Repair Domain"/>
    <property type="match status" value="1"/>
</dbReference>
<dbReference type="PANTHER" id="PTHR43003">
    <property type="entry name" value="DNA-3-METHYLADENINE GLYCOSYLASE"/>
    <property type="match status" value="1"/>
</dbReference>
<dbReference type="SMART" id="SM00342">
    <property type="entry name" value="HTH_ARAC"/>
    <property type="match status" value="1"/>
</dbReference>
<dbReference type="PANTHER" id="PTHR43003:SF13">
    <property type="entry name" value="DNA-3-METHYLADENINE GLYCOSYLASE 2"/>
    <property type="match status" value="1"/>
</dbReference>
<dbReference type="GO" id="GO:0032259">
    <property type="term" value="P:methylation"/>
    <property type="evidence" value="ECO:0007669"/>
    <property type="project" value="UniProtKB-KW"/>
</dbReference>
<dbReference type="Gene3D" id="1.10.10.60">
    <property type="entry name" value="Homeodomain-like"/>
    <property type="match status" value="1"/>
</dbReference>
<comment type="catalytic activity">
    <reaction evidence="1">
        <text>Hydrolysis of alkylated DNA, releasing 3-methyladenine, 3-methylguanine, 7-methylguanine and 7-methyladenine.</text>
        <dbReference type="EC" id="3.2.2.21"/>
    </reaction>
</comment>
<evidence type="ECO:0000256" key="5">
    <source>
        <dbReference type="ARBA" id="ARBA00022763"/>
    </source>
</evidence>
<dbReference type="InterPro" id="IPR009057">
    <property type="entry name" value="Homeodomain-like_sf"/>
</dbReference>
<dbReference type="GO" id="GO:0003700">
    <property type="term" value="F:DNA-binding transcription factor activity"/>
    <property type="evidence" value="ECO:0007669"/>
    <property type="project" value="InterPro"/>
</dbReference>
<evidence type="ECO:0000313" key="12">
    <source>
        <dbReference type="Proteomes" id="UP000197208"/>
    </source>
</evidence>
<dbReference type="InterPro" id="IPR018060">
    <property type="entry name" value="HTH_AraC"/>
</dbReference>
<dbReference type="SUPFAM" id="SSF57884">
    <property type="entry name" value="Ada DNA repair protein, N-terminal domain (N-Ada 10)"/>
    <property type="match status" value="1"/>
</dbReference>
<reference evidence="11 12" key="1">
    <citation type="submission" date="2017-05" db="EMBL/GenBank/DDBJ databases">
        <title>De novo genome assembly of Deniococcus indicus strain DR1.</title>
        <authorList>
            <person name="Chauhan D."/>
            <person name="Yennamalli R.M."/>
            <person name="Priyadarshini R."/>
        </authorList>
    </citation>
    <scope>NUCLEOTIDE SEQUENCE [LARGE SCALE GENOMIC DNA]</scope>
    <source>
        <strain evidence="11 12">DR1</strain>
    </source>
</reference>
<evidence type="ECO:0000256" key="2">
    <source>
        <dbReference type="ARBA" id="ARBA00001947"/>
    </source>
</evidence>
<dbReference type="GO" id="GO:0032131">
    <property type="term" value="F:alkylated DNA binding"/>
    <property type="evidence" value="ECO:0007669"/>
    <property type="project" value="TreeGrafter"/>
</dbReference>
<dbReference type="SUPFAM" id="SSF46689">
    <property type="entry name" value="Homeodomain-like"/>
    <property type="match status" value="1"/>
</dbReference>
<keyword evidence="8" id="KW-0804">Transcription</keyword>
<comment type="cofactor">
    <cofactor evidence="2">
        <name>Zn(2+)</name>
        <dbReference type="ChEBI" id="CHEBI:29105"/>
    </cofactor>
</comment>
<dbReference type="SMART" id="SM00478">
    <property type="entry name" value="ENDO3c"/>
    <property type="match status" value="1"/>
</dbReference>
<evidence type="ECO:0000256" key="8">
    <source>
        <dbReference type="ARBA" id="ARBA00023163"/>
    </source>
</evidence>
<dbReference type="GO" id="GO:0043565">
    <property type="term" value="F:sequence-specific DNA binding"/>
    <property type="evidence" value="ECO:0007669"/>
    <property type="project" value="InterPro"/>
</dbReference>
<evidence type="ECO:0000256" key="3">
    <source>
        <dbReference type="ARBA" id="ARBA00012000"/>
    </source>
</evidence>
<evidence type="ECO:0000313" key="11">
    <source>
        <dbReference type="EMBL" id="OWL94220.1"/>
    </source>
</evidence>
<dbReference type="AlphaFoldDB" id="A0A246BGB5"/>
<dbReference type="PROSITE" id="PS01124">
    <property type="entry name" value="HTH_ARAC_FAMILY_2"/>
    <property type="match status" value="1"/>
</dbReference>
<dbReference type="SUPFAM" id="SSF48150">
    <property type="entry name" value="DNA-glycosylase"/>
    <property type="match status" value="1"/>
</dbReference>
<evidence type="ECO:0000256" key="1">
    <source>
        <dbReference type="ARBA" id="ARBA00000086"/>
    </source>
</evidence>
<accession>A0A246BGB5</accession>
<dbReference type="Pfam" id="PF02805">
    <property type="entry name" value="Ada_Zn_binding"/>
    <property type="match status" value="1"/>
</dbReference>
<keyword evidence="6" id="KW-0805">Transcription regulation</keyword>
<dbReference type="InterPro" id="IPR035451">
    <property type="entry name" value="Ada-like_dom_sf"/>
</dbReference>
<evidence type="ECO:0000256" key="4">
    <source>
        <dbReference type="ARBA" id="ARBA00022603"/>
    </source>
</evidence>
<dbReference type="EC" id="3.2.2.21" evidence="3"/>
<keyword evidence="5" id="KW-0227">DNA damage</keyword>
<dbReference type="Pfam" id="PF00730">
    <property type="entry name" value="HhH-GPD"/>
    <property type="match status" value="1"/>
</dbReference>
<evidence type="ECO:0000259" key="10">
    <source>
        <dbReference type="PROSITE" id="PS01124"/>
    </source>
</evidence>
<dbReference type="InterPro" id="IPR011257">
    <property type="entry name" value="DNA_glycosylase"/>
</dbReference>
<dbReference type="Pfam" id="PF12833">
    <property type="entry name" value="HTH_18"/>
    <property type="match status" value="1"/>
</dbReference>
<dbReference type="GO" id="GO:0043916">
    <property type="term" value="F:DNA-7-methylguanine glycosylase activity"/>
    <property type="evidence" value="ECO:0007669"/>
    <property type="project" value="TreeGrafter"/>
</dbReference>
<dbReference type="Proteomes" id="UP000197208">
    <property type="component" value="Unassembled WGS sequence"/>
</dbReference>
<comment type="caution">
    <text evidence="11">The sequence shown here is derived from an EMBL/GenBank/DDBJ whole genome shotgun (WGS) entry which is preliminary data.</text>
</comment>
<feature type="domain" description="HTH araC/xylS-type" evidence="10">
    <location>
        <begin position="100"/>
        <end position="183"/>
    </location>
</feature>
<dbReference type="CDD" id="cd00056">
    <property type="entry name" value="ENDO3c"/>
    <property type="match status" value="1"/>
</dbReference>
<keyword evidence="4" id="KW-0808">Transferase</keyword>
<dbReference type="InterPro" id="IPR003265">
    <property type="entry name" value="HhH-GPD_domain"/>
</dbReference>
<dbReference type="OrthoDB" id="9785929at2"/>
<dbReference type="GO" id="GO:0005737">
    <property type="term" value="C:cytoplasm"/>
    <property type="evidence" value="ECO:0007669"/>
    <property type="project" value="TreeGrafter"/>
</dbReference>
<evidence type="ECO:0000256" key="7">
    <source>
        <dbReference type="ARBA" id="ARBA00023159"/>
    </source>
</evidence>
<keyword evidence="9" id="KW-0234">DNA repair</keyword>
<protein>
    <recommendedName>
        <fullName evidence="3">DNA-3-methyladenine glycosylase II</fullName>
        <ecNumber evidence="3">3.2.2.21</ecNumber>
    </recommendedName>
</protein>
<evidence type="ECO:0000256" key="9">
    <source>
        <dbReference type="ARBA" id="ARBA00023204"/>
    </source>
</evidence>
<keyword evidence="4" id="KW-0489">Methyltransferase</keyword>
<gene>
    <name evidence="11" type="ORF">CBQ26_16595</name>
</gene>
<keyword evidence="12" id="KW-1185">Reference proteome</keyword>